<dbReference type="Pfam" id="PF00501">
    <property type="entry name" value="AMP-binding"/>
    <property type="match status" value="1"/>
</dbReference>
<dbReference type="InterPro" id="IPR009081">
    <property type="entry name" value="PP-bd_ACP"/>
</dbReference>
<dbReference type="AlphaFoldDB" id="A0A2T1FZK6"/>
<dbReference type="FunFam" id="3.40.50.980:FF:000001">
    <property type="entry name" value="Non-ribosomal peptide synthetase"/>
    <property type="match status" value="1"/>
</dbReference>
<gene>
    <name evidence="6" type="ORF">C7B77_22870</name>
</gene>
<dbReference type="Pfam" id="PF00975">
    <property type="entry name" value="Thioesterase"/>
    <property type="match status" value="1"/>
</dbReference>
<evidence type="ECO:0000313" key="6">
    <source>
        <dbReference type="EMBL" id="PSB50350.1"/>
    </source>
</evidence>
<dbReference type="InterPro" id="IPR036736">
    <property type="entry name" value="ACP-like_sf"/>
</dbReference>
<dbReference type="Gene3D" id="3.30.559.30">
    <property type="entry name" value="Nonribosomal peptide synthetase, condensation domain"/>
    <property type="match status" value="1"/>
</dbReference>
<dbReference type="SMART" id="SM00823">
    <property type="entry name" value="PKS_PP"/>
    <property type="match status" value="1"/>
</dbReference>
<dbReference type="InterPro" id="IPR045851">
    <property type="entry name" value="AMP-bd_C_sf"/>
</dbReference>
<dbReference type="SUPFAM" id="SSF47336">
    <property type="entry name" value="ACP-like"/>
    <property type="match status" value="1"/>
</dbReference>
<dbReference type="FunFam" id="2.30.38.10:FF:000001">
    <property type="entry name" value="Non-ribosomal peptide synthetase PvdI"/>
    <property type="match status" value="1"/>
</dbReference>
<dbReference type="CDD" id="cd05930">
    <property type="entry name" value="A_NRPS"/>
    <property type="match status" value="1"/>
</dbReference>
<dbReference type="InterPro" id="IPR006162">
    <property type="entry name" value="Ppantetheine_attach_site"/>
</dbReference>
<organism evidence="6 7">
    <name type="scientific">Chamaesiphon polymorphus CCALA 037</name>
    <dbReference type="NCBI Taxonomy" id="2107692"/>
    <lineage>
        <taxon>Bacteria</taxon>
        <taxon>Bacillati</taxon>
        <taxon>Cyanobacteriota</taxon>
        <taxon>Cyanophyceae</taxon>
        <taxon>Gomontiellales</taxon>
        <taxon>Chamaesiphonaceae</taxon>
        <taxon>Chamaesiphon</taxon>
    </lineage>
</organism>
<sequence length="995" mass="110405">MPRSENLFDSIVVFENYPIGSAVSEQPNPHNDLQIANVDMQEQTNYPLNLTAIPGQSLTLEISFDRSRFTPETIDQMLDCLENLVMETIADPQTPLGRLSLLSPDRQQQLIRAGQGPQHTYPAQCIHQAIEAQTSERPDAVALVWDERRLTYQELNEQANQLAHYLQAQGVTGRVGIYLERSGIVLVAVLAILKIGATYVPLDPSYPVDRLTYMLTNAEVNCLIPTQTLATQLPNPPALAVYLDRDWAEISNGDPHNLDLEIDPEQLAYVIYTSGSTGTPKGVMVSHRNLVNAYHGWEIAYRLKTDTRSHLQMASFSFDVFAGDYMRALASGAKLTICPRDLLLDPARLYQLIQTEQIDCAEFVPAVMRPLADYLMSTGQNLAQMRVIVVGSDSWYMSEYQQWQQLCGIDSRLIDSYGVSEATVDSCYFETTHSDRFPAQALVPIGKPFANVNLYVLDELLRPVPIGVAGELYIGGAGVSQGYDRRPDLTSARFIADPFSATPTDRLYKTGDLARYLADGNLEYLGRIDRQVKIRGYRVELGEIEAKLGQYPHITQAVVDMRSSESGNQYLVGYFVTESTEPPTVPELRQFLATSLPHYSIPSAFVPLSELPLTPNGKIDRRALPTPDYDSTSAVADFVPPTNFIEQQLTEIWSAVLEVYPISTQANFFDLGGHSLLAVQLIARVQQRFDRQLPVAMLFQYPTIAEMAAMLWQPIEDVDRSLLVPIKPQGSRSPFFCVPGAGGNPIYLHNLAHYLDRERPFYSFQAQGLDGETQPHQSVVEIARDYLQAIQTIQPTGPYYLGGHSFGGAVAFEIALQLQQQGETVACLAIVDAGAPDVADVPLLEMDEAEWVYTMVSIVEGMYGQALNVDLEQLRALDPEAQIGYFQSRLQAAQLLPAGMSITQLQGLIAVYKAQAAMPYRPIAKYDGRITFLHASEEEDGSDGISAALHLEWEPFTTQSVDLHLVPGNHYTMMRLPHVIALSAQLNAAFDAALD</sequence>
<comment type="caution">
    <text evidence="6">The sequence shown here is derived from an EMBL/GenBank/DDBJ whole genome shotgun (WGS) entry which is preliminary data.</text>
</comment>
<comment type="cofactor">
    <cofactor evidence="1">
        <name>pantetheine 4'-phosphate</name>
        <dbReference type="ChEBI" id="CHEBI:47942"/>
    </cofactor>
</comment>
<dbReference type="PANTHER" id="PTHR45527:SF1">
    <property type="entry name" value="FATTY ACID SYNTHASE"/>
    <property type="match status" value="1"/>
</dbReference>
<dbReference type="GO" id="GO:0044550">
    <property type="term" value="P:secondary metabolite biosynthetic process"/>
    <property type="evidence" value="ECO:0007669"/>
    <property type="project" value="UniProtKB-ARBA"/>
</dbReference>
<dbReference type="FunFam" id="3.30.300.30:FF:000010">
    <property type="entry name" value="Enterobactin synthetase component F"/>
    <property type="match status" value="1"/>
</dbReference>
<dbReference type="Gene3D" id="3.30.559.10">
    <property type="entry name" value="Chloramphenicol acetyltransferase-like domain"/>
    <property type="match status" value="1"/>
</dbReference>
<keyword evidence="3" id="KW-0596">Phosphopantetheine</keyword>
<dbReference type="SUPFAM" id="SSF56801">
    <property type="entry name" value="Acetyl-CoA synthetase-like"/>
    <property type="match status" value="1"/>
</dbReference>
<dbReference type="SUPFAM" id="SSF53474">
    <property type="entry name" value="alpha/beta-Hydrolases"/>
    <property type="match status" value="1"/>
</dbReference>
<evidence type="ECO:0000256" key="1">
    <source>
        <dbReference type="ARBA" id="ARBA00001957"/>
    </source>
</evidence>
<dbReference type="GO" id="GO:0005737">
    <property type="term" value="C:cytoplasm"/>
    <property type="evidence" value="ECO:0007669"/>
    <property type="project" value="TreeGrafter"/>
</dbReference>
<dbReference type="GO" id="GO:0031177">
    <property type="term" value="F:phosphopantetheine binding"/>
    <property type="evidence" value="ECO:0007669"/>
    <property type="project" value="InterPro"/>
</dbReference>
<dbReference type="FunFam" id="3.40.50.12780:FF:000012">
    <property type="entry name" value="Non-ribosomal peptide synthetase"/>
    <property type="match status" value="1"/>
</dbReference>
<keyword evidence="4" id="KW-0597">Phosphoprotein</keyword>
<dbReference type="Gene3D" id="3.40.50.1820">
    <property type="entry name" value="alpha/beta hydrolase"/>
    <property type="match status" value="1"/>
</dbReference>
<evidence type="ECO:0000256" key="4">
    <source>
        <dbReference type="ARBA" id="ARBA00022553"/>
    </source>
</evidence>
<keyword evidence="7" id="KW-1185">Reference proteome</keyword>
<dbReference type="PROSITE" id="PS00455">
    <property type="entry name" value="AMP_BINDING"/>
    <property type="match status" value="1"/>
</dbReference>
<dbReference type="Gene3D" id="1.10.1200.10">
    <property type="entry name" value="ACP-like"/>
    <property type="match status" value="1"/>
</dbReference>
<dbReference type="NCBIfam" id="TIGR01733">
    <property type="entry name" value="AA-adenyl-dom"/>
    <property type="match status" value="1"/>
</dbReference>
<dbReference type="FunFam" id="1.10.1200.10:FF:000005">
    <property type="entry name" value="Nonribosomal peptide synthetase 1"/>
    <property type="match status" value="1"/>
</dbReference>
<dbReference type="Gene3D" id="3.40.50.980">
    <property type="match status" value="2"/>
</dbReference>
<dbReference type="PROSITE" id="PS50075">
    <property type="entry name" value="CARRIER"/>
    <property type="match status" value="1"/>
</dbReference>
<dbReference type="InterPro" id="IPR023213">
    <property type="entry name" value="CAT-like_dom_sf"/>
</dbReference>
<dbReference type="EMBL" id="PVWO01000402">
    <property type="protein sequence ID" value="PSB50350.1"/>
    <property type="molecule type" value="Genomic_DNA"/>
</dbReference>
<dbReference type="SUPFAM" id="SSF52777">
    <property type="entry name" value="CoA-dependent acyltransferases"/>
    <property type="match status" value="1"/>
</dbReference>
<dbReference type="SMART" id="SM01294">
    <property type="entry name" value="PKS_PP_betabranch"/>
    <property type="match status" value="1"/>
</dbReference>
<dbReference type="InterPro" id="IPR020806">
    <property type="entry name" value="PKS_PP-bd"/>
</dbReference>
<evidence type="ECO:0000313" key="7">
    <source>
        <dbReference type="Proteomes" id="UP000238937"/>
    </source>
</evidence>
<dbReference type="Pfam" id="PF00668">
    <property type="entry name" value="Condensation"/>
    <property type="match status" value="1"/>
</dbReference>
<dbReference type="Proteomes" id="UP000238937">
    <property type="component" value="Unassembled WGS sequence"/>
</dbReference>
<dbReference type="InterPro" id="IPR020845">
    <property type="entry name" value="AMP-binding_CS"/>
</dbReference>
<protein>
    <submittedName>
        <fullName evidence="6">Non-ribosomal peptide synthetase</fullName>
    </submittedName>
</protein>
<dbReference type="GO" id="GO:0043041">
    <property type="term" value="P:amino acid activation for nonribosomal peptide biosynthetic process"/>
    <property type="evidence" value="ECO:0007669"/>
    <property type="project" value="TreeGrafter"/>
</dbReference>
<dbReference type="InterPro" id="IPR029058">
    <property type="entry name" value="AB_hydrolase_fold"/>
</dbReference>
<evidence type="ECO:0000256" key="2">
    <source>
        <dbReference type="ARBA" id="ARBA00006432"/>
    </source>
</evidence>
<accession>A0A2T1FZK6</accession>
<evidence type="ECO:0000256" key="3">
    <source>
        <dbReference type="ARBA" id="ARBA00022450"/>
    </source>
</evidence>
<dbReference type="InterPro" id="IPR000873">
    <property type="entry name" value="AMP-dep_synth/lig_dom"/>
</dbReference>
<dbReference type="InterPro" id="IPR020459">
    <property type="entry name" value="AMP-binding"/>
</dbReference>
<proteinExistence type="inferred from homology"/>
<dbReference type="PROSITE" id="PS00012">
    <property type="entry name" value="PHOSPHOPANTETHEINE"/>
    <property type="match status" value="1"/>
</dbReference>
<dbReference type="GO" id="GO:0003824">
    <property type="term" value="F:catalytic activity"/>
    <property type="evidence" value="ECO:0007669"/>
    <property type="project" value="InterPro"/>
</dbReference>
<dbReference type="Gene3D" id="3.30.300.30">
    <property type="match status" value="1"/>
</dbReference>
<dbReference type="PRINTS" id="PR00154">
    <property type="entry name" value="AMPBINDING"/>
</dbReference>
<dbReference type="Pfam" id="PF00550">
    <property type="entry name" value="PP-binding"/>
    <property type="match status" value="1"/>
</dbReference>
<dbReference type="Pfam" id="PF13193">
    <property type="entry name" value="AMP-binding_C"/>
    <property type="match status" value="1"/>
</dbReference>
<reference evidence="6 7" key="1">
    <citation type="submission" date="2018-03" db="EMBL/GenBank/DDBJ databases">
        <title>The ancient ancestry and fast evolution of plastids.</title>
        <authorList>
            <person name="Moore K.R."/>
            <person name="Magnabosco C."/>
            <person name="Momper L."/>
            <person name="Gold D.A."/>
            <person name="Bosak T."/>
            <person name="Fournier G.P."/>
        </authorList>
    </citation>
    <scope>NUCLEOTIDE SEQUENCE [LARGE SCALE GENOMIC DNA]</scope>
    <source>
        <strain evidence="6 7">CCALA 037</strain>
    </source>
</reference>
<name>A0A2T1FZK6_9CYAN</name>
<dbReference type="InterPro" id="IPR025110">
    <property type="entry name" value="AMP-bd_C"/>
</dbReference>
<evidence type="ECO:0000259" key="5">
    <source>
        <dbReference type="PROSITE" id="PS50075"/>
    </source>
</evidence>
<dbReference type="InterPro" id="IPR001031">
    <property type="entry name" value="Thioesterase"/>
</dbReference>
<dbReference type="PANTHER" id="PTHR45527">
    <property type="entry name" value="NONRIBOSOMAL PEPTIDE SYNTHETASE"/>
    <property type="match status" value="1"/>
</dbReference>
<dbReference type="Gene3D" id="2.30.38.10">
    <property type="entry name" value="Luciferase, Domain 3"/>
    <property type="match status" value="1"/>
</dbReference>
<dbReference type="GO" id="GO:0008610">
    <property type="term" value="P:lipid biosynthetic process"/>
    <property type="evidence" value="ECO:0007669"/>
    <property type="project" value="UniProtKB-ARBA"/>
</dbReference>
<feature type="domain" description="Carrier" evidence="5">
    <location>
        <begin position="640"/>
        <end position="715"/>
    </location>
</feature>
<dbReference type="InterPro" id="IPR010071">
    <property type="entry name" value="AA_adenyl_dom"/>
</dbReference>
<dbReference type="InterPro" id="IPR001242">
    <property type="entry name" value="Condensation_dom"/>
</dbReference>
<comment type="similarity">
    <text evidence="2">Belongs to the ATP-dependent AMP-binding enzyme family.</text>
</comment>